<keyword evidence="2" id="KW-0238">DNA-binding</keyword>
<feature type="domain" description="Response regulatory" evidence="6">
    <location>
        <begin position="3"/>
        <end position="118"/>
    </location>
</feature>
<dbReference type="SUPFAM" id="SSF46894">
    <property type="entry name" value="C-terminal effector domain of the bipartite response regulators"/>
    <property type="match status" value="1"/>
</dbReference>
<comment type="caution">
    <text evidence="4">Lacks conserved residue(s) required for the propagation of feature annotation.</text>
</comment>
<dbReference type="Pfam" id="PF00072">
    <property type="entry name" value="Response_reg"/>
    <property type="match status" value="1"/>
</dbReference>
<dbReference type="InterPro" id="IPR016032">
    <property type="entry name" value="Sig_transdc_resp-reg_C-effctor"/>
</dbReference>
<dbReference type="Pfam" id="PF00196">
    <property type="entry name" value="GerE"/>
    <property type="match status" value="1"/>
</dbReference>
<evidence type="ECO:0000313" key="8">
    <source>
        <dbReference type="Proteomes" id="UP000015525"/>
    </source>
</evidence>
<proteinExistence type="predicted"/>
<gene>
    <name evidence="7" type="ORF">L288_12445</name>
</gene>
<dbReference type="GO" id="GO:0006355">
    <property type="term" value="P:regulation of DNA-templated transcription"/>
    <property type="evidence" value="ECO:0007669"/>
    <property type="project" value="InterPro"/>
</dbReference>
<dbReference type="GO" id="GO:0003677">
    <property type="term" value="F:DNA binding"/>
    <property type="evidence" value="ECO:0007669"/>
    <property type="project" value="UniProtKB-KW"/>
</dbReference>
<protein>
    <recommendedName>
        <fullName evidence="9">HTH luxR-type domain-containing protein</fullName>
    </recommendedName>
</protein>
<sequence>MAKILTTDQYSIFVTGISAFLRAQGHDVVTCECSAPKILAEIQEENPDIFLFGASMRGNHSLNLLKEVRESCRDVPIMLMTNTIFPEQSIALGGLRVNGLLLKEGDPNDILSCIDTILAGDIYVDHLITHQVYLHSIDSTKNFSLLNSALTQREWEIVELACNGMRNRAIALRCGVSEGTVKVHLRNVFQKLGIRSRSELIVAKIGMAPGSQEMRCP</sequence>
<evidence type="ECO:0008006" key="9">
    <source>
        <dbReference type="Google" id="ProtNLM"/>
    </source>
</evidence>
<evidence type="ECO:0000256" key="1">
    <source>
        <dbReference type="ARBA" id="ARBA00023015"/>
    </source>
</evidence>
<dbReference type="RefSeq" id="WP_021238708.1">
    <property type="nucleotide sequence ID" value="NZ_ATHO01000109.1"/>
</dbReference>
<name>T0GZY8_9SPHN</name>
<reference evidence="7 8" key="1">
    <citation type="journal article" date="2013" name="Genome Announc.">
        <title>Draft Genome Sequence of Sphingobium quisquiliarum Strain P25T, a Novel Hexachlorocyclohexane (HCH)-Degrading Bacterium Isolated from an HCH Dumpsite.</title>
        <authorList>
            <person name="Kumar Singh A."/>
            <person name="Sangwan N."/>
            <person name="Sharma A."/>
            <person name="Gupta V."/>
            <person name="Khurana J.P."/>
            <person name="Lal R."/>
        </authorList>
    </citation>
    <scope>NUCLEOTIDE SEQUENCE [LARGE SCALE GENOMIC DNA]</scope>
    <source>
        <strain evidence="7 8">P25</strain>
    </source>
</reference>
<keyword evidence="1" id="KW-0805">Transcription regulation</keyword>
<dbReference type="InterPro" id="IPR011006">
    <property type="entry name" value="CheY-like_superfamily"/>
</dbReference>
<evidence type="ECO:0000313" key="7">
    <source>
        <dbReference type="EMBL" id="EQB05448.1"/>
    </source>
</evidence>
<dbReference type="PANTHER" id="PTHR44688:SF16">
    <property type="entry name" value="DNA-BINDING TRANSCRIPTIONAL ACTIVATOR DEVR_DOSR"/>
    <property type="match status" value="1"/>
</dbReference>
<dbReference type="CDD" id="cd06170">
    <property type="entry name" value="LuxR_C_like"/>
    <property type="match status" value="1"/>
</dbReference>
<evidence type="ECO:0000256" key="2">
    <source>
        <dbReference type="ARBA" id="ARBA00023125"/>
    </source>
</evidence>
<dbReference type="PRINTS" id="PR00038">
    <property type="entry name" value="HTHLUXR"/>
</dbReference>
<dbReference type="Gene3D" id="3.40.50.2300">
    <property type="match status" value="1"/>
</dbReference>
<dbReference type="Gene3D" id="1.10.10.10">
    <property type="entry name" value="Winged helix-like DNA-binding domain superfamily/Winged helix DNA-binding domain"/>
    <property type="match status" value="1"/>
</dbReference>
<dbReference type="EMBL" id="ATHO01000109">
    <property type="protein sequence ID" value="EQB05448.1"/>
    <property type="molecule type" value="Genomic_DNA"/>
</dbReference>
<dbReference type="InterPro" id="IPR000792">
    <property type="entry name" value="Tscrpt_reg_LuxR_C"/>
</dbReference>
<evidence type="ECO:0000259" key="6">
    <source>
        <dbReference type="PROSITE" id="PS50110"/>
    </source>
</evidence>
<dbReference type="SMART" id="SM00421">
    <property type="entry name" value="HTH_LUXR"/>
    <property type="match status" value="1"/>
</dbReference>
<evidence type="ECO:0000256" key="3">
    <source>
        <dbReference type="ARBA" id="ARBA00023163"/>
    </source>
</evidence>
<organism evidence="7 8">
    <name type="scientific">Sphingobium quisquiliarum P25</name>
    <dbReference type="NCBI Taxonomy" id="1329909"/>
    <lineage>
        <taxon>Bacteria</taxon>
        <taxon>Pseudomonadati</taxon>
        <taxon>Pseudomonadota</taxon>
        <taxon>Alphaproteobacteria</taxon>
        <taxon>Sphingomonadales</taxon>
        <taxon>Sphingomonadaceae</taxon>
        <taxon>Sphingobium</taxon>
    </lineage>
</organism>
<dbReference type="PROSITE" id="PS50110">
    <property type="entry name" value="RESPONSE_REGULATORY"/>
    <property type="match status" value="1"/>
</dbReference>
<dbReference type="AlphaFoldDB" id="T0GZY8"/>
<dbReference type="PATRIC" id="fig|1329909.3.peg.2403"/>
<dbReference type="InterPro" id="IPR036388">
    <property type="entry name" value="WH-like_DNA-bd_sf"/>
</dbReference>
<evidence type="ECO:0000256" key="4">
    <source>
        <dbReference type="PROSITE-ProRule" id="PRU00169"/>
    </source>
</evidence>
<dbReference type="PANTHER" id="PTHR44688">
    <property type="entry name" value="DNA-BINDING TRANSCRIPTIONAL ACTIVATOR DEVR_DOSR"/>
    <property type="match status" value="1"/>
</dbReference>
<evidence type="ECO:0000259" key="5">
    <source>
        <dbReference type="PROSITE" id="PS50043"/>
    </source>
</evidence>
<dbReference type="GO" id="GO:0000160">
    <property type="term" value="P:phosphorelay signal transduction system"/>
    <property type="evidence" value="ECO:0007669"/>
    <property type="project" value="InterPro"/>
</dbReference>
<dbReference type="Proteomes" id="UP000015525">
    <property type="component" value="Unassembled WGS sequence"/>
</dbReference>
<feature type="domain" description="HTH luxR-type" evidence="5">
    <location>
        <begin position="146"/>
        <end position="208"/>
    </location>
</feature>
<keyword evidence="3" id="KW-0804">Transcription</keyword>
<dbReference type="PROSITE" id="PS50043">
    <property type="entry name" value="HTH_LUXR_2"/>
    <property type="match status" value="1"/>
</dbReference>
<dbReference type="PROSITE" id="PS00622">
    <property type="entry name" value="HTH_LUXR_1"/>
    <property type="match status" value="1"/>
</dbReference>
<accession>T0GZY8</accession>
<dbReference type="CDD" id="cd00156">
    <property type="entry name" value="REC"/>
    <property type="match status" value="1"/>
</dbReference>
<comment type="caution">
    <text evidence="7">The sequence shown here is derived from an EMBL/GenBank/DDBJ whole genome shotgun (WGS) entry which is preliminary data.</text>
</comment>
<keyword evidence="8" id="KW-1185">Reference proteome</keyword>
<dbReference type="SUPFAM" id="SSF52172">
    <property type="entry name" value="CheY-like"/>
    <property type="match status" value="1"/>
</dbReference>
<dbReference type="InterPro" id="IPR001789">
    <property type="entry name" value="Sig_transdc_resp-reg_receiver"/>
</dbReference>